<keyword evidence="3" id="KW-1185">Reference proteome</keyword>
<sequence length="220" mass="23882">MCFVHILNQTIFMKIKFLLTLLFAVGMAFTSMAQSVSFGPRVGATFSKISLSEGEDDEMEDEIKYNPGLQVGAVANFAISELVSIQPELLFMQKGFKIGDSDAYIKGKSNYIEVPVLAKITFGSEQVKGFVTGGPTAGYLVSGKSSIKYGDNEVSESYEFEDEDNRMELGASFGVGLAFGALNLDVRYGLGLTSLYETESGESKSRNRVLGISVAYLFGK</sequence>
<dbReference type="EMBL" id="PJMU01000001">
    <property type="protein sequence ID" value="PKV76212.1"/>
    <property type="molecule type" value="Genomic_DNA"/>
</dbReference>
<dbReference type="AlphaFoldDB" id="A0A2N3V3K8"/>
<organism evidence="2 3">
    <name type="scientific">Pontibacter ramchanderi</name>
    <dbReference type="NCBI Taxonomy" id="1179743"/>
    <lineage>
        <taxon>Bacteria</taxon>
        <taxon>Pseudomonadati</taxon>
        <taxon>Bacteroidota</taxon>
        <taxon>Cytophagia</taxon>
        <taxon>Cytophagales</taxon>
        <taxon>Hymenobacteraceae</taxon>
        <taxon>Pontibacter</taxon>
    </lineage>
</organism>
<dbReference type="InterPro" id="IPR025665">
    <property type="entry name" value="Beta-barrel_OMP_2"/>
</dbReference>
<evidence type="ECO:0000313" key="2">
    <source>
        <dbReference type="EMBL" id="PKV76212.1"/>
    </source>
</evidence>
<evidence type="ECO:0000313" key="3">
    <source>
        <dbReference type="Proteomes" id="UP000233782"/>
    </source>
</evidence>
<accession>A0A2N3V3K8</accession>
<dbReference type="OrthoDB" id="949314at2"/>
<dbReference type="Proteomes" id="UP000233782">
    <property type="component" value="Unassembled WGS sequence"/>
</dbReference>
<reference evidence="2 3" key="1">
    <citation type="submission" date="2017-12" db="EMBL/GenBank/DDBJ databases">
        <title>Genomic Encyclopedia of Type Strains, Phase III (KMG-III): the genomes of soil and plant-associated and newly described type strains.</title>
        <authorList>
            <person name="Whitman W."/>
        </authorList>
    </citation>
    <scope>NUCLEOTIDE SEQUENCE [LARGE SCALE GENOMIC DNA]</scope>
    <source>
        <strain evidence="2 3">LP43</strain>
    </source>
</reference>
<feature type="domain" description="Outer membrane protein beta-barrel" evidence="1">
    <location>
        <begin position="32"/>
        <end position="196"/>
    </location>
</feature>
<gene>
    <name evidence="2" type="ORF">BD749_1162</name>
</gene>
<proteinExistence type="predicted"/>
<protein>
    <submittedName>
        <fullName evidence="2">Outer membrane protein with beta-barrel domain</fullName>
    </submittedName>
</protein>
<evidence type="ECO:0000259" key="1">
    <source>
        <dbReference type="Pfam" id="PF13568"/>
    </source>
</evidence>
<comment type="caution">
    <text evidence="2">The sequence shown here is derived from an EMBL/GenBank/DDBJ whole genome shotgun (WGS) entry which is preliminary data.</text>
</comment>
<dbReference type="Pfam" id="PF13568">
    <property type="entry name" value="OMP_b-brl_2"/>
    <property type="match status" value="1"/>
</dbReference>
<name>A0A2N3V3K8_9BACT</name>